<comment type="subcellular location">
    <subcellularLocation>
        <location evidence="1">Cytoplasm</location>
    </subcellularLocation>
</comment>
<evidence type="ECO:0000256" key="1">
    <source>
        <dbReference type="ARBA" id="ARBA00004496"/>
    </source>
</evidence>
<dbReference type="EMBL" id="JBBPBK010000013">
    <property type="protein sequence ID" value="KAK9271814.1"/>
    <property type="molecule type" value="Genomic_DNA"/>
</dbReference>
<dbReference type="Proteomes" id="UP001415857">
    <property type="component" value="Unassembled WGS sequence"/>
</dbReference>
<evidence type="ECO:0000313" key="8">
    <source>
        <dbReference type="EMBL" id="KAK9271814.1"/>
    </source>
</evidence>
<feature type="repeat" description="HEAT" evidence="6">
    <location>
        <begin position="47"/>
        <end position="85"/>
    </location>
</feature>
<proteinExistence type="predicted"/>
<keyword evidence="3" id="KW-0963">Cytoplasm</keyword>
<sequence length="681" mass="76052">MIETCFPDLLPEYLASPEWQKRHAAVIALAVIAEECSKALKQNLGQLVGTVLKFIRDPHPRVRWAATNAIMEFSKYLGPELQDQHHQQLLPALITAMDDFQNPRVQVHSASAMLFFSKQCTPKTLTPYLNVIVSKLLKCLQKGKRMLKEESLAALASVASSSQEHFQAYYDTVMPYLKVIMMSSTDKYNRMLLGKSIECITMVGMAVGKEKFINDVQLVVQVLMSSQESRMETDDPIKNFALQAWGRFCKCLGQEFVPYMGVAMPCLIQSAKLKTHVTSLSSSSVDSDDLDNESTKSKTLGSESIEIKNHVLEEKAVACNVLCCCAAELEERLHLWIDEVAHSLVPLLKFNLHEEVKMAAVSAMPLILHSAKSAVEKRLLQGFNESPVKKLSAEIIPALVDALRKEAETEICARILDSLNECIQVGDCLSTLIKTYKAPLLPFFDKLLSCMALMWGNNKTVKERRIAFRIFYDVSKECREEAFRYYEPSLPILFKVCIDKNPEVRQIAACGIGVCAEFGGSVFKPLVRVALSSICSVLKHPKALHPDNVTASDAAVSAFGKICWFHRDNFNAAEVVPAWLSHLPIKNDLNEAKIVHDQLCSMVEMSDKELLGPENINLPKIFAVFAEVLWAGNNLATVQTCNRIIKQLKHFQRILPPTTLASILSSLQSPQRNLLQSLLSP</sequence>
<evidence type="ECO:0000256" key="3">
    <source>
        <dbReference type="ARBA" id="ARBA00022490"/>
    </source>
</evidence>
<keyword evidence="9" id="KW-1185">Reference proteome</keyword>
<evidence type="ECO:0000256" key="6">
    <source>
        <dbReference type="PROSITE-ProRule" id="PRU00103"/>
    </source>
</evidence>
<dbReference type="PANTHER" id="PTHR10527">
    <property type="entry name" value="IMPORTIN BETA"/>
    <property type="match status" value="1"/>
</dbReference>
<keyword evidence="5" id="KW-0653">Protein transport</keyword>
<dbReference type="Pfam" id="PF25574">
    <property type="entry name" value="TPR_IMB1"/>
    <property type="match status" value="1"/>
</dbReference>
<evidence type="ECO:0000256" key="4">
    <source>
        <dbReference type="ARBA" id="ARBA00022737"/>
    </source>
</evidence>
<protein>
    <recommendedName>
        <fullName evidence="7">TOG domain-containing protein</fullName>
    </recommendedName>
</protein>
<dbReference type="AlphaFoldDB" id="A0AAP0R829"/>
<keyword evidence="4" id="KW-0677">Repeat</keyword>
<comment type="caution">
    <text evidence="8">The sequence shown here is derived from an EMBL/GenBank/DDBJ whole genome shotgun (WGS) entry which is preliminary data.</text>
</comment>
<dbReference type="PROSITE" id="PS50077">
    <property type="entry name" value="HEAT_REPEAT"/>
    <property type="match status" value="1"/>
</dbReference>
<reference evidence="8 9" key="1">
    <citation type="journal article" date="2024" name="Plant J.">
        <title>Genome sequences and population genomics reveal climatic adaptation and genomic divergence between two closely related sweetgum species.</title>
        <authorList>
            <person name="Xu W.Q."/>
            <person name="Ren C.Q."/>
            <person name="Zhang X.Y."/>
            <person name="Comes H.P."/>
            <person name="Liu X.H."/>
            <person name="Li Y.G."/>
            <person name="Kettle C.J."/>
            <person name="Jalonen R."/>
            <person name="Gaisberger H."/>
            <person name="Ma Y.Z."/>
            <person name="Qiu Y.X."/>
        </authorList>
    </citation>
    <scope>NUCLEOTIDE SEQUENCE [LARGE SCALE GENOMIC DNA]</scope>
    <source>
        <strain evidence="8">Hangzhou</strain>
    </source>
</reference>
<dbReference type="Pfam" id="PF13513">
    <property type="entry name" value="HEAT_EZ"/>
    <property type="match status" value="1"/>
</dbReference>
<dbReference type="GO" id="GO:0005737">
    <property type="term" value="C:cytoplasm"/>
    <property type="evidence" value="ECO:0007669"/>
    <property type="project" value="UniProtKB-SubCell"/>
</dbReference>
<evidence type="ECO:0000313" key="9">
    <source>
        <dbReference type="Proteomes" id="UP001415857"/>
    </source>
</evidence>
<dbReference type="InterPro" id="IPR016024">
    <property type="entry name" value="ARM-type_fold"/>
</dbReference>
<dbReference type="InterPro" id="IPR021133">
    <property type="entry name" value="HEAT_type_2"/>
</dbReference>
<dbReference type="InterPro" id="IPR034085">
    <property type="entry name" value="TOG"/>
</dbReference>
<evidence type="ECO:0000259" key="7">
    <source>
        <dbReference type="SMART" id="SM01349"/>
    </source>
</evidence>
<dbReference type="SMART" id="SM01349">
    <property type="entry name" value="TOG"/>
    <property type="match status" value="1"/>
</dbReference>
<gene>
    <name evidence="8" type="ORF">L1049_002179</name>
</gene>
<organism evidence="8 9">
    <name type="scientific">Liquidambar formosana</name>
    <name type="common">Formosan gum</name>
    <dbReference type="NCBI Taxonomy" id="63359"/>
    <lineage>
        <taxon>Eukaryota</taxon>
        <taxon>Viridiplantae</taxon>
        <taxon>Streptophyta</taxon>
        <taxon>Embryophyta</taxon>
        <taxon>Tracheophyta</taxon>
        <taxon>Spermatophyta</taxon>
        <taxon>Magnoliopsida</taxon>
        <taxon>eudicotyledons</taxon>
        <taxon>Gunneridae</taxon>
        <taxon>Pentapetalae</taxon>
        <taxon>Saxifragales</taxon>
        <taxon>Altingiaceae</taxon>
        <taxon>Liquidambar</taxon>
    </lineage>
</organism>
<name>A0AAP0R829_LIQFO</name>
<dbReference type="InterPro" id="IPR040122">
    <property type="entry name" value="Importin_beta"/>
</dbReference>
<dbReference type="Gene3D" id="1.25.10.10">
    <property type="entry name" value="Leucine-rich Repeat Variant"/>
    <property type="match status" value="1"/>
</dbReference>
<accession>A0AAP0R829</accession>
<evidence type="ECO:0000256" key="5">
    <source>
        <dbReference type="ARBA" id="ARBA00022927"/>
    </source>
</evidence>
<dbReference type="InterPro" id="IPR058584">
    <property type="entry name" value="IMB1_TNPO1-like_TPR"/>
</dbReference>
<dbReference type="InterPro" id="IPR011989">
    <property type="entry name" value="ARM-like"/>
</dbReference>
<evidence type="ECO:0000256" key="2">
    <source>
        <dbReference type="ARBA" id="ARBA00022448"/>
    </source>
</evidence>
<feature type="domain" description="TOG" evidence="7">
    <location>
        <begin position="1"/>
        <end position="233"/>
    </location>
</feature>
<keyword evidence="2" id="KW-0813">Transport</keyword>
<dbReference type="SUPFAM" id="SSF48371">
    <property type="entry name" value="ARM repeat"/>
    <property type="match status" value="1"/>
</dbReference>
<dbReference type="GO" id="GO:0006606">
    <property type="term" value="P:protein import into nucleus"/>
    <property type="evidence" value="ECO:0007669"/>
    <property type="project" value="InterPro"/>
</dbReference>